<feature type="domain" description="PDZ" evidence="2">
    <location>
        <begin position="262"/>
        <end position="319"/>
    </location>
</feature>
<keyword evidence="1" id="KW-1133">Transmembrane helix</keyword>
<dbReference type="Proteomes" id="UP000469523">
    <property type="component" value="Unassembled WGS sequence"/>
</dbReference>
<name>A0A6N7XU33_9FIRM</name>
<dbReference type="EMBL" id="VUNQ01000009">
    <property type="protein sequence ID" value="MSU00933.1"/>
    <property type="molecule type" value="Genomic_DNA"/>
</dbReference>
<dbReference type="Pfam" id="PF00595">
    <property type="entry name" value="PDZ"/>
    <property type="match status" value="1"/>
</dbReference>
<proteinExistence type="predicted"/>
<feature type="transmembrane region" description="Helical" evidence="1">
    <location>
        <begin position="6"/>
        <end position="35"/>
    </location>
</feature>
<feature type="transmembrane region" description="Helical" evidence="1">
    <location>
        <begin position="211"/>
        <end position="229"/>
    </location>
</feature>
<evidence type="ECO:0000313" key="4">
    <source>
        <dbReference type="Proteomes" id="UP000469523"/>
    </source>
</evidence>
<accession>A0A6N7XU33</accession>
<feature type="transmembrane region" description="Helical" evidence="1">
    <location>
        <begin position="56"/>
        <end position="82"/>
    </location>
</feature>
<sequence>MYGLYQIVYFTIIDILNTFKSPFFIIVLGIIYIQYIKIGKIEKENIGYKRSAMLKLITSTVFGVLGGIITTVIFLYLGVVAIPTDYMYILVVSILLSLINPRYMCFSYGGAVVSLCSLIIGYPKIEIPQVMSVVAVLHIVESILILLDGGRNRLPIFLETGEEIVGGFNMNRFWPIPFVIFIGDGLIQPITLMAILSYGDYSISSYPKKKVMKTSMVLFLYSTILLYMSRNTLNLFLPPLFALLGHEYIILQNKIIEEKKTPVFTHLDKGVRVLDVLPDSIGTKLGINTGDILLKINGVEINSNKDMEDFTKIKSKRLKIEIFNMKSGLSTKKYYGKIKPLGLIIVPRDF</sequence>
<evidence type="ECO:0000313" key="3">
    <source>
        <dbReference type="EMBL" id="MSU00933.1"/>
    </source>
</evidence>
<dbReference type="InterPro" id="IPR036034">
    <property type="entry name" value="PDZ_sf"/>
</dbReference>
<keyword evidence="1" id="KW-0472">Membrane</keyword>
<protein>
    <recommendedName>
        <fullName evidence="2">PDZ domain-containing protein</fullName>
    </recommendedName>
</protein>
<keyword evidence="1" id="KW-0812">Transmembrane</keyword>
<dbReference type="AlphaFoldDB" id="A0A6N7XU33"/>
<dbReference type="RefSeq" id="WP_154439356.1">
    <property type="nucleotide sequence ID" value="NZ_JAHLPJ010000001.1"/>
</dbReference>
<evidence type="ECO:0000256" key="1">
    <source>
        <dbReference type="SAM" id="Phobius"/>
    </source>
</evidence>
<feature type="transmembrane region" description="Helical" evidence="1">
    <location>
        <begin position="88"/>
        <end position="120"/>
    </location>
</feature>
<gene>
    <name evidence="3" type="ORF">FYJ83_05575</name>
</gene>
<comment type="caution">
    <text evidence="3">The sequence shown here is derived from an EMBL/GenBank/DDBJ whole genome shotgun (WGS) entry which is preliminary data.</text>
</comment>
<organism evidence="3 4">
    <name type="scientific">Tissierella pigra</name>
    <dbReference type="NCBI Taxonomy" id="2607614"/>
    <lineage>
        <taxon>Bacteria</taxon>
        <taxon>Bacillati</taxon>
        <taxon>Bacillota</taxon>
        <taxon>Tissierellia</taxon>
        <taxon>Tissierellales</taxon>
        <taxon>Tissierellaceae</taxon>
        <taxon>Tissierella</taxon>
    </lineage>
</organism>
<dbReference type="Gene3D" id="2.30.42.10">
    <property type="match status" value="1"/>
</dbReference>
<evidence type="ECO:0000259" key="2">
    <source>
        <dbReference type="Pfam" id="PF00595"/>
    </source>
</evidence>
<dbReference type="SUPFAM" id="SSF50156">
    <property type="entry name" value="PDZ domain-like"/>
    <property type="match status" value="1"/>
</dbReference>
<dbReference type="InterPro" id="IPR001478">
    <property type="entry name" value="PDZ"/>
</dbReference>
<feature type="transmembrane region" description="Helical" evidence="1">
    <location>
        <begin position="176"/>
        <end position="199"/>
    </location>
</feature>
<reference evidence="3 4" key="1">
    <citation type="submission" date="2019-09" db="EMBL/GenBank/DDBJ databases">
        <title>In-depth cultivation of the pig gut microbiome towards novel bacterial diversity and tailored functional studies.</title>
        <authorList>
            <person name="Wylensek D."/>
            <person name="Hitch T.C.A."/>
            <person name="Clavel T."/>
        </authorList>
    </citation>
    <scope>NUCLEOTIDE SEQUENCE [LARGE SCALE GENOMIC DNA]</scope>
    <source>
        <strain evidence="3 4">WCA3-693-APC-4?</strain>
    </source>
</reference>
<keyword evidence="4" id="KW-1185">Reference proteome</keyword>